<dbReference type="InterPro" id="IPR016024">
    <property type="entry name" value="ARM-type_fold"/>
</dbReference>
<dbReference type="SUPFAM" id="SSF48371">
    <property type="entry name" value="ARM repeat"/>
    <property type="match status" value="1"/>
</dbReference>
<gene>
    <name evidence="2" type="ORF">D7X12_39150</name>
</gene>
<dbReference type="InterPro" id="IPR011959">
    <property type="entry name" value="CHP02270"/>
</dbReference>
<evidence type="ECO:0000313" key="3">
    <source>
        <dbReference type="Proteomes" id="UP000273405"/>
    </source>
</evidence>
<dbReference type="Proteomes" id="UP000273405">
    <property type="component" value="Unassembled WGS sequence"/>
</dbReference>
<reference evidence="3" key="1">
    <citation type="submission" date="2018-09" db="EMBL/GenBank/DDBJ databases">
        <authorList>
            <person name="Livingstone P.G."/>
            <person name="Whitworth D.E."/>
        </authorList>
    </citation>
    <scope>NUCLEOTIDE SEQUENCE [LARGE SCALE GENOMIC DNA]</scope>
    <source>
        <strain evidence="3">CA040B</strain>
    </source>
</reference>
<dbReference type="Gene3D" id="1.25.10.10">
    <property type="entry name" value="Leucine-rich Repeat Variant"/>
    <property type="match status" value="1"/>
</dbReference>
<keyword evidence="3" id="KW-1185">Reference proteome</keyword>
<organism evidence="2 3">
    <name type="scientific">Corallococcus sicarius</name>
    <dbReference type="NCBI Taxonomy" id="2316726"/>
    <lineage>
        <taxon>Bacteria</taxon>
        <taxon>Pseudomonadati</taxon>
        <taxon>Myxococcota</taxon>
        <taxon>Myxococcia</taxon>
        <taxon>Myxococcales</taxon>
        <taxon>Cystobacterineae</taxon>
        <taxon>Myxococcaceae</taxon>
        <taxon>Corallococcus</taxon>
    </lineage>
</organism>
<name>A0A3A8MNG4_9BACT</name>
<accession>A0A3A8MNG4</accession>
<dbReference type="EMBL" id="RAWG01000479">
    <property type="protein sequence ID" value="RKH30265.1"/>
    <property type="molecule type" value="Genomic_DNA"/>
</dbReference>
<dbReference type="AlphaFoldDB" id="A0A3A8MNG4"/>
<evidence type="ECO:0000256" key="1">
    <source>
        <dbReference type="SAM" id="MobiDB-lite"/>
    </source>
</evidence>
<dbReference type="InterPro" id="IPR011989">
    <property type="entry name" value="ARM-like"/>
</dbReference>
<proteinExistence type="predicted"/>
<feature type="region of interest" description="Disordered" evidence="1">
    <location>
        <begin position="313"/>
        <end position="339"/>
    </location>
</feature>
<dbReference type="RefSeq" id="WP_120630253.1">
    <property type="nucleotide sequence ID" value="NZ_RAWG01000479.1"/>
</dbReference>
<evidence type="ECO:0000313" key="2">
    <source>
        <dbReference type="EMBL" id="RKH30265.1"/>
    </source>
</evidence>
<dbReference type="OrthoDB" id="5494927at2"/>
<comment type="caution">
    <text evidence="2">The sequence shown here is derived from an EMBL/GenBank/DDBJ whole genome shotgun (WGS) entry which is preliminary data.</text>
</comment>
<protein>
    <submittedName>
        <fullName evidence="2">TIGR02270 family protein</fullName>
    </submittedName>
</protein>
<dbReference type="NCBIfam" id="TIGR02270">
    <property type="entry name" value="TIGR02270 family protein"/>
    <property type="match status" value="1"/>
</dbReference>
<sequence>MHAHNNLIPRWDIHEEHVEDAAFLWMQWERALLAPDFDLEETAELEGRLRAHLEALAEAGAPVAHRLLRPALLSDEPERVSAATYALVLGGCVEAAGLRLLLADSEPGPRAAIQRALQLIEGPAGTEQIRPFLADAEPALQALALEALAFLGVTPGPELEALLNHDAPGIRASALRCARRLPPDSVRAELLRAGLVDAHPQVRWEAIVLGLQHGARAAWHACLELARTREEGSRRARVLMALGGGEAELRELLGMLGGSALQADVLWALGFSGRVAAAEACLEMMRPARTAALAAEAFSAITGLAIAGPHALPAEPARESSSREEDLDADLTPRPEDSLPLPAPEAVSAWWIQAHKGFEQGTRYLAGKPASAGRLLEVLGRGPMRRRHMLSLELSIRSRGAHQLQTRAWARRQRAEWTRACESQARLPMQPLSQLLFR</sequence>